<name>A0A4U0YZY0_9RHOB</name>
<dbReference type="SUPFAM" id="SSF52540">
    <property type="entry name" value="P-loop containing nucleoside triphosphate hydrolases"/>
    <property type="match status" value="1"/>
</dbReference>
<accession>A0A4U0YZY0</accession>
<protein>
    <submittedName>
        <fullName evidence="2">Chromosome partitioning protein ParA</fullName>
    </submittedName>
</protein>
<dbReference type="InterPro" id="IPR027417">
    <property type="entry name" value="P-loop_NTPase"/>
</dbReference>
<dbReference type="Proteomes" id="UP000306340">
    <property type="component" value="Unassembled WGS sequence"/>
</dbReference>
<evidence type="ECO:0000313" key="2">
    <source>
        <dbReference type="EMBL" id="TKA97475.1"/>
    </source>
</evidence>
<dbReference type="Pfam" id="PF13614">
    <property type="entry name" value="AAA_31"/>
    <property type="match status" value="1"/>
</dbReference>
<dbReference type="PANTHER" id="PTHR13696:SF52">
    <property type="entry name" value="PARA FAMILY PROTEIN CT_582"/>
    <property type="match status" value="1"/>
</dbReference>
<reference evidence="2 3" key="1">
    <citation type="submission" date="2019-04" db="EMBL/GenBank/DDBJ databases">
        <title>Crypto-aerobic microbial life in anoxic (sulfidic) marine sediments.</title>
        <authorList>
            <person name="Bhattacharya S."/>
            <person name="Roy C."/>
            <person name="Mondal N."/>
            <person name="Sarkar J."/>
            <person name="Mandal S."/>
            <person name="Rameez M.J."/>
            <person name="Ghosh W."/>
        </authorList>
    </citation>
    <scope>NUCLEOTIDE SEQUENCE [LARGE SCALE GENOMIC DNA]</scope>
    <source>
        <strain evidence="2 3">SBBC</strain>
    </source>
</reference>
<feature type="domain" description="AAA" evidence="1">
    <location>
        <begin position="111"/>
        <end position="307"/>
    </location>
</feature>
<comment type="caution">
    <text evidence="2">The sequence shown here is derived from an EMBL/GenBank/DDBJ whole genome shotgun (WGS) entry which is preliminary data.</text>
</comment>
<evidence type="ECO:0000259" key="1">
    <source>
        <dbReference type="Pfam" id="PF13614"/>
    </source>
</evidence>
<organism evidence="2 3">
    <name type="scientific">Cereibacter changlensis</name>
    <dbReference type="NCBI Taxonomy" id="402884"/>
    <lineage>
        <taxon>Bacteria</taxon>
        <taxon>Pseudomonadati</taxon>
        <taxon>Pseudomonadota</taxon>
        <taxon>Alphaproteobacteria</taxon>
        <taxon>Rhodobacterales</taxon>
        <taxon>Paracoccaceae</taxon>
        <taxon>Cereibacter</taxon>
    </lineage>
</organism>
<dbReference type="InterPro" id="IPR025669">
    <property type="entry name" value="AAA_dom"/>
</dbReference>
<proteinExistence type="predicted"/>
<dbReference type="Gene3D" id="3.40.50.300">
    <property type="entry name" value="P-loop containing nucleotide triphosphate hydrolases"/>
    <property type="match status" value="1"/>
</dbReference>
<gene>
    <name evidence="2" type="ORF">FAZ78_05785</name>
</gene>
<dbReference type="CDD" id="cd02042">
    <property type="entry name" value="ParAB_family"/>
    <property type="match status" value="1"/>
</dbReference>
<sequence length="434" mass="49279">MFTHEDLAELQAQSLKMQGWIRQQTYSPEMEKTLRRFSSWELGELILKVNQSTLRGRMALDPSLPQGLVEEDGRQRWYTLDEINEIRRRLKINRRSLLPPRPGRKRAIRAAIANFKGGAGKSTVALHFAHAAALDGYRVLAVDFDPQATLSHSMGLSDVSEEFTVWGIMARDLIRETERMNTAAKGAESGASLPQRRLPSSVTDMGLAELRSADFVKSTSWPTIDIIPSCANAAFVEFASAQYRHLNPEWSFFAAVSRYLDTLAPDAYDIVIFDCPPAIGYQSMNAVFAADVLYVPSGPGYWEYDSTTSFIGQLSEALADLARFSALVPAGTMRLPKEFLDLRFLLTRYEPNNELHKAMFTAFRKVFEGRVTDNPIEMTRAVEQSGRFLSSIYETDYREMTRETWRRARLSFDKAYEEFRDTLVAAWDKLEDEA</sequence>
<dbReference type="InterPro" id="IPR050678">
    <property type="entry name" value="DNA_Partitioning_ATPase"/>
</dbReference>
<dbReference type="RefSeq" id="WP_136791710.1">
    <property type="nucleotide sequence ID" value="NZ_SWAU01000035.1"/>
</dbReference>
<dbReference type="EMBL" id="SWAU01000035">
    <property type="protein sequence ID" value="TKA97475.1"/>
    <property type="molecule type" value="Genomic_DNA"/>
</dbReference>
<dbReference type="PANTHER" id="PTHR13696">
    <property type="entry name" value="P-LOOP CONTAINING NUCLEOSIDE TRIPHOSPHATE HYDROLASE"/>
    <property type="match status" value="1"/>
</dbReference>
<evidence type="ECO:0000313" key="3">
    <source>
        <dbReference type="Proteomes" id="UP000306340"/>
    </source>
</evidence>
<dbReference type="AlphaFoldDB" id="A0A4U0YZY0"/>